<dbReference type="EMBL" id="FQWV01000006">
    <property type="protein sequence ID" value="SHH35961.1"/>
    <property type="molecule type" value="Genomic_DNA"/>
</dbReference>
<keyword evidence="2" id="KW-0812">Transmembrane</keyword>
<accession>A0A1M5SBX2</accession>
<dbReference type="InterPro" id="IPR049886">
    <property type="entry name" value="CFI_box_CTERM_dom"/>
</dbReference>
<evidence type="ECO:0000256" key="1">
    <source>
        <dbReference type="SAM" id="MobiDB-lite"/>
    </source>
</evidence>
<keyword evidence="2" id="KW-1133">Transmembrane helix</keyword>
<keyword evidence="2" id="KW-0472">Membrane</keyword>
<evidence type="ECO:0000313" key="3">
    <source>
        <dbReference type="EMBL" id="SHH35961.1"/>
    </source>
</evidence>
<evidence type="ECO:0000256" key="2">
    <source>
        <dbReference type="SAM" id="Phobius"/>
    </source>
</evidence>
<dbReference type="OrthoDB" id="27270at2157"/>
<dbReference type="AlphaFoldDB" id="A0A1M5SBX2"/>
<gene>
    <name evidence="3" type="ORF">SAMN05443636_2409</name>
</gene>
<proteinExistence type="predicted"/>
<feature type="region of interest" description="Disordered" evidence="1">
    <location>
        <begin position="1"/>
        <end position="25"/>
    </location>
</feature>
<name>A0A1M5SBX2_9EURY</name>
<feature type="compositionally biased region" description="Basic and acidic residues" evidence="1">
    <location>
        <begin position="1"/>
        <end position="17"/>
    </location>
</feature>
<sequence>MTDRTVDDGSDGPHPEAEQAVGDGRTKYVEVVTVGGDRHEHGDSYVREDAGAFYVSADSGFPPARTEVYHKKDLARVSIEQHHSACFVTTAVAGEEETLAALRGFRDGSLRPSPVGRPLVAVYEAVSPPIADTLAAHPDARTARVVRRLVRACAALARRRERAGPVVTAALSVLLTALYVVGVAIAAAGHLATAVAECVGN</sequence>
<feature type="transmembrane region" description="Helical" evidence="2">
    <location>
        <begin position="166"/>
        <end position="187"/>
    </location>
</feature>
<dbReference type="Proteomes" id="UP000184357">
    <property type="component" value="Unassembled WGS sequence"/>
</dbReference>
<keyword evidence="4" id="KW-1185">Reference proteome</keyword>
<dbReference type="NCBIfam" id="NF041770">
    <property type="entry name" value="CFI_box_CTERM"/>
    <property type="match status" value="1"/>
</dbReference>
<dbReference type="RefSeq" id="WP_073309872.1">
    <property type="nucleotide sequence ID" value="NZ_FQWV01000006.1"/>
</dbReference>
<reference evidence="3 4" key="1">
    <citation type="submission" date="2016-11" db="EMBL/GenBank/DDBJ databases">
        <authorList>
            <person name="Jaros S."/>
            <person name="Januszkiewicz K."/>
            <person name="Wedrychowicz H."/>
        </authorList>
    </citation>
    <scope>NUCLEOTIDE SEQUENCE [LARGE SCALE GENOMIC DNA]</scope>
    <source>
        <strain evidence="3 4">DSM 9297</strain>
    </source>
</reference>
<protein>
    <submittedName>
        <fullName evidence="3">Uncharacterized protein</fullName>
    </submittedName>
</protein>
<evidence type="ECO:0000313" key="4">
    <source>
        <dbReference type="Proteomes" id="UP000184357"/>
    </source>
</evidence>
<organism evidence="3 4">
    <name type="scientific">Halobaculum gomorrense</name>
    <dbReference type="NCBI Taxonomy" id="43928"/>
    <lineage>
        <taxon>Archaea</taxon>
        <taxon>Methanobacteriati</taxon>
        <taxon>Methanobacteriota</taxon>
        <taxon>Stenosarchaea group</taxon>
        <taxon>Halobacteria</taxon>
        <taxon>Halobacteriales</taxon>
        <taxon>Haloferacaceae</taxon>
        <taxon>Halobaculum</taxon>
    </lineage>
</organism>